<keyword evidence="8 11" id="KW-0564">Palmitate</keyword>
<keyword evidence="5 11" id="KW-0732">Signal</keyword>
<evidence type="ECO:0000256" key="11">
    <source>
        <dbReference type="HAMAP-Rule" id="MF_01145"/>
    </source>
</evidence>
<keyword evidence="16" id="KW-1185">Reference proteome</keyword>
<dbReference type="PANTHER" id="PTHR47245">
    <property type="entry name" value="PEPTIDYLPROLYL ISOMERASE"/>
    <property type="match status" value="1"/>
</dbReference>
<keyword evidence="4 11" id="KW-1003">Cell membrane</keyword>
<dbReference type="InterPro" id="IPR027304">
    <property type="entry name" value="Trigger_fact/SurA_dom_sf"/>
</dbReference>
<dbReference type="GO" id="GO:0006457">
    <property type="term" value="P:protein folding"/>
    <property type="evidence" value="ECO:0007669"/>
    <property type="project" value="UniProtKB-UniRule"/>
</dbReference>
<name>A0A917JIT8_9ENTE</name>
<comment type="function">
    <text evidence="11">Plays a major role in protein secretion by helping the post-translocational extracellular folding of several secreted proteins.</text>
</comment>
<evidence type="ECO:0000256" key="2">
    <source>
        <dbReference type="ARBA" id="ARBA00004193"/>
    </source>
</evidence>
<evidence type="ECO:0000256" key="12">
    <source>
        <dbReference type="SAM" id="MobiDB-lite"/>
    </source>
</evidence>
<organism evidence="15 16">
    <name type="scientific">Enterococcus alcedinis</name>
    <dbReference type="NCBI Taxonomy" id="1274384"/>
    <lineage>
        <taxon>Bacteria</taxon>
        <taxon>Bacillati</taxon>
        <taxon>Bacillota</taxon>
        <taxon>Bacilli</taxon>
        <taxon>Lactobacillales</taxon>
        <taxon>Enterococcaceae</taxon>
        <taxon>Enterococcus</taxon>
    </lineage>
</organism>
<dbReference type="SUPFAM" id="SSF109998">
    <property type="entry name" value="Triger factor/SurA peptide-binding domain-like"/>
    <property type="match status" value="1"/>
</dbReference>
<evidence type="ECO:0000256" key="3">
    <source>
        <dbReference type="ARBA" id="ARBA00006071"/>
    </source>
</evidence>
<dbReference type="InterPro" id="IPR046357">
    <property type="entry name" value="PPIase_dom_sf"/>
</dbReference>
<comment type="similarity">
    <text evidence="3 11">Belongs to the PrsA family.</text>
</comment>
<dbReference type="Pfam" id="PF00639">
    <property type="entry name" value="Rotamase"/>
    <property type="match status" value="1"/>
</dbReference>
<dbReference type="PROSITE" id="PS50198">
    <property type="entry name" value="PPIC_PPIASE_2"/>
    <property type="match status" value="1"/>
</dbReference>
<accession>A0A917JIT8</accession>
<evidence type="ECO:0000256" key="13">
    <source>
        <dbReference type="SAM" id="SignalP"/>
    </source>
</evidence>
<dbReference type="PANTHER" id="PTHR47245:SF1">
    <property type="entry name" value="FOLDASE PROTEIN PRSA"/>
    <property type="match status" value="1"/>
</dbReference>
<keyword evidence="6 11" id="KW-0697">Rotamase</keyword>
<keyword evidence="7 11" id="KW-0472">Membrane</keyword>
<evidence type="ECO:0000256" key="1">
    <source>
        <dbReference type="ARBA" id="ARBA00000971"/>
    </source>
</evidence>
<comment type="subcellular location">
    <subcellularLocation>
        <location evidence="2 11">Cell membrane</location>
        <topology evidence="2 11">Lipid-anchor</topology>
    </subcellularLocation>
</comment>
<evidence type="ECO:0000259" key="14">
    <source>
        <dbReference type="PROSITE" id="PS50198"/>
    </source>
</evidence>
<gene>
    <name evidence="15" type="primary">prsA3</name>
    <name evidence="11" type="synonym">prsA</name>
    <name evidence="15" type="ORF">GCM10011482_22990</name>
</gene>
<dbReference type="PROSITE" id="PS51257">
    <property type="entry name" value="PROKAR_LIPOPROTEIN"/>
    <property type="match status" value="1"/>
</dbReference>
<dbReference type="Gene3D" id="3.10.50.40">
    <property type="match status" value="1"/>
</dbReference>
<dbReference type="InterPro" id="IPR000297">
    <property type="entry name" value="PPIase_PpiC"/>
</dbReference>
<dbReference type="RefSeq" id="WP_188368469.1">
    <property type="nucleotide sequence ID" value="NZ_BMDT01000014.1"/>
</dbReference>
<proteinExistence type="inferred from homology"/>
<keyword evidence="10 11" id="KW-0449">Lipoprotein</keyword>
<evidence type="ECO:0000256" key="6">
    <source>
        <dbReference type="ARBA" id="ARBA00023110"/>
    </source>
</evidence>
<reference evidence="15" key="2">
    <citation type="submission" date="2020-09" db="EMBL/GenBank/DDBJ databases">
        <authorList>
            <person name="Sun Q."/>
            <person name="Sedlacek I."/>
        </authorList>
    </citation>
    <scope>NUCLEOTIDE SEQUENCE</scope>
    <source>
        <strain evidence="15">CCM 8433</strain>
    </source>
</reference>
<evidence type="ECO:0000256" key="8">
    <source>
        <dbReference type="ARBA" id="ARBA00023139"/>
    </source>
</evidence>
<dbReference type="GO" id="GO:0005886">
    <property type="term" value="C:plasma membrane"/>
    <property type="evidence" value="ECO:0007669"/>
    <property type="project" value="UniProtKB-SubCell"/>
</dbReference>
<keyword evidence="9 11" id="KW-0413">Isomerase</keyword>
<dbReference type="AlphaFoldDB" id="A0A917JIT8"/>
<reference evidence="15" key="1">
    <citation type="journal article" date="2014" name="Int. J. Syst. Evol. Microbiol.">
        <title>Complete genome sequence of Corynebacterium casei LMG S-19264T (=DSM 44701T), isolated from a smear-ripened cheese.</title>
        <authorList>
            <consortium name="US DOE Joint Genome Institute (JGI-PGF)"/>
            <person name="Walter F."/>
            <person name="Albersmeier A."/>
            <person name="Kalinowski J."/>
            <person name="Ruckert C."/>
        </authorList>
    </citation>
    <scope>NUCLEOTIDE SEQUENCE</scope>
    <source>
        <strain evidence="15">CCM 8433</strain>
    </source>
</reference>
<evidence type="ECO:0000256" key="10">
    <source>
        <dbReference type="ARBA" id="ARBA00023288"/>
    </source>
</evidence>
<sequence length="332" mass="36437">MTKKKIILALATSMSILALAACSNEPKNTEIATMKGGTITALDFYDTARTQQSSQQIVFDLILSNVFVKHYGDEITDKDVEKELKELFGDDLDAALKQSNLTRKEADKLIRDRMAYDKGLRSHVKLTDADLKAAWEAFHPEVEAQIISVLSEEDAAEMIKKAKEKDADFGKLAKENSLHSSKEDNGKVTFDSATDASVVPAEVKAAAFELKDGEISEAIPVASQYGTTYYVVKMVKNQDKGNDMSKFEKEVKEAATTAKLADQAFINKAIGEELIKANVKVKDEAFATLLTPFIDAANPPKASDSSEDKKEDTKDSAKDKEKTDETTDSTSK</sequence>
<dbReference type="Proteomes" id="UP000622610">
    <property type="component" value="Unassembled WGS sequence"/>
</dbReference>
<dbReference type="EMBL" id="BMDT01000014">
    <property type="protein sequence ID" value="GGI66645.1"/>
    <property type="molecule type" value="Genomic_DNA"/>
</dbReference>
<comment type="caution">
    <text evidence="15">The sequence shown here is derived from an EMBL/GenBank/DDBJ whole genome shotgun (WGS) entry which is preliminary data.</text>
</comment>
<evidence type="ECO:0000256" key="5">
    <source>
        <dbReference type="ARBA" id="ARBA00022729"/>
    </source>
</evidence>
<feature type="chain" id="PRO_5037907941" description="Foldase protein PrsA" evidence="13">
    <location>
        <begin position="21"/>
        <end position="332"/>
    </location>
</feature>
<feature type="signal peptide" evidence="13">
    <location>
        <begin position="1"/>
        <end position="20"/>
    </location>
</feature>
<dbReference type="SUPFAM" id="SSF54534">
    <property type="entry name" value="FKBP-like"/>
    <property type="match status" value="1"/>
</dbReference>
<dbReference type="InterPro" id="IPR050245">
    <property type="entry name" value="PrsA_foldase"/>
</dbReference>
<evidence type="ECO:0000313" key="15">
    <source>
        <dbReference type="EMBL" id="GGI66645.1"/>
    </source>
</evidence>
<evidence type="ECO:0000256" key="7">
    <source>
        <dbReference type="ARBA" id="ARBA00023136"/>
    </source>
</evidence>
<dbReference type="GO" id="GO:0003755">
    <property type="term" value="F:peptidyl-prolyl cis-trans isomerase activity"/>
    <property type="evidence" value="ECO:0007669"/>
    <property type="project" value="UniProtKB-UniRule"/>
</dbReference>
<dbReference type="EC" id="5.2.1.8" evidence="11"/>
<evidence type="ECO:0000256" key="9">
    <source>
        <dbReference type="ARBA" id="ARBA00023235"/>
    </source>
</evidence>
<dbReference type="InterPro" id="IPR023059">
    <property type="entry name" value="Foldase_PrsA"/>
</dbReference>
<protein>
    <recommendedName>
        <fullName evidence="11">Foldase protein PrsA</fullName>
        <ecNumber evidence="11">5.2.1.8</ecNumber>
    </recommendedName>
</protein>
<dbReference type="HAMAP" id="MF_01145">
    <property type="entry name" value="Foldase_PrsA"/>
    <property type="match status" value="1"/>
</dbReference>
<feature type="domain" description="PpiC" evidence="14">
    <location>
        <begin position="139"/>
        <end position="226"/>
    </location>
</feature>
<feature type="region of interest" description="Disordered" evidence="12">
    <location>
        <begin position="295"/>
        <end position="332"/>
    </location>
</feature>
<feature type="compositionally biased region" description="Basic and acidic residues" evidence="12">
    <location>
        <begin position="304"/>
        <end position="332"/>
    </location>
</feature>
<evidence type="ECO:0000313" key="16">
    <source>
        <dbReference type="Proteomes" id="UP000622610"/>
    </source>
</evidence>
<comment type="catalytic activity">
    <reaction evidence="1 11">
        <text>[protein]-peptidylproline (omega=180) = [protein]-peptidylproline (omega=0)</text>
        <dbReference type="Rhea" id="RHEA:16237"/>
        <dbReference type="Rhea" id="RHEA-COMP:10747"/>
        <dbReference type="Rhea" id="RHEA-COMP:10748"/>
        <dbReference type="ChEBI" id="CHEBI:83833"/>
        <dbReference type="ChEBI" id="CHEBI:83834"/>
        <dbReference type="EC" id="5.2.1.8"/>
    </reaction>
</comment>
<evidence type="ECO:0000256" key="4">
    <source>
        <dbReference type="ARBA" id="ARBA00022475"/>
    </source>
</evidence>